<keyword evidence="2" id="KW-1185">Reference proteome</keyword>
<organism evidence="1 2">
    <name type="scientific">Larkinella knui</name>
    <dbReference type="NCBI Taxonomy" id="2025310"/>
    <lineage>
        <taxon>Bacteria</taxon>
        <taxon>Pseudomonadati</taxon>
        <taxon>Bacteroidota</taxon>
        <taxon>Cytophagia</taxon>
        <taxon>Cytophagales</taxon>
        <taxon>Spirosomataceae</taxon>
        <taxon>Larkinella</taxon>
    </lineage>
</organism>
<dbReference type="Proteomes" id="UP000274271">
    <property type="component" value="Unassembled WGS sequence"/>
</dbReference>
<dbReference type="EMBL" id="RQJP01000005">
    <property type="protein sequence ID" value="RRB11762.1"/>
    <property type="molecule type" value="Genomic_DNA"/>
</dbReference>
<comment type="caution">
    <text evidence="1">The sequence shown here is derived from an EMBL/GenBank/DDBJ whole genome shotgun (WGS) entry which is preliminary data.</text>
</comment>
<proteinExistence type="predicted"/>
<gene>
    <name evidence="1" type="ORF">EHT87_25180</name>
</gene>
<evidence type="ECO:0000313" key="1">
    <source>
        <dbReference type="EMBL" id="RRB11762.1"/>
    </source>
</evidence>
<dbReference type="Pfam" id="PF14375">
    <property type="entry name" value="Cys_rich_CWC"/>
    <property type="match status" value="1"/>
</dbReference>
<dbReference type="AlphaFoldDB" id="A0A3P1CEL9"/>
<dbReference type="InterPro" id="IPR032720">
    <property type="entry name" value="Cys_rich_CWC"/>
</dbReference>
<evidence type="ECO:0000313" key="2">
    <source>
        <dbReference type="Proteomes" id="UP000274271"/>
    </source>
</evidence>
<name>A0A3P1CEL9_9BACT</name>
<protein>
    <recommendedName>
        <fullName evidence="3">Cysteine-rich CWC family protein</fullName>
    </recommendedName>
</protein>
<dbReference type="OrthoDB" id="9800168at2"/>
<accession>A0A3P1CEL9</accession>
<sequence length="81" mass="9185">METPANKHETVGCPRCGAAFECKVGSINLCQCVAVQLSDDQRNYVRSRFATCLCANCLQEVRTEYNKKVHEEMMAKFRNAH</sequence>
<dbReference type="RefSeq" id="WP_124909430.1">
    <property type="nucleotide sequence ID" value="NZ_RQJP01000005.1"/>
</dbReference>
<reference evidence="1 2" key="1">
    <citation type="submission" date="2018-11" db="EMBL/GenBank/DDBJ databases">
        <authorList>
            <person name="Zhou Z."/>
            <person name="Wang G."/>
        </authorList>
    </citation>
    <scope>NUCLEOTIDE SEQUENCE [LARGE SCALE GENOMIC DNA]</scope>
    <source>
        <strain evidence="1 2">KCTC42998</strain>
    </source>
</reference>
<evidence type="ECO:0008006" key="3">
    <source>
        <dbReference type="Google" id="ProtNLM"/>
    </source>
</evidence>